<organism evidence="2 3">
    <name type="scientific">Streptantibioticus cattleyicolor (strain ATCC 35852 / DSM 46488 / JCM 4925 / NBRC 14057 / NRRL 8057)</name>
    <name type="common">Streptomyces cattleya</name>
    <dbReference type="NCBI Taxonomy" id="1003195"/>
    <lineage>
        <taxon>Bacteria</taxon>
        <taxon>Bacillati</taxon>
        <taxon>Actinomycetota</taxon>
        <taxon>Actinomycetes</taxon>
        <taxon>Kitasatosporales</taxon>
        <taxon>Streptomycetaceae</taxon>
        <taxon>Streptantibioticus</taxon>
    </lineage>
</organism>
<accession>G8WNV2</accession>
<feature type="transmembrane region" description="Helical" evidence="1">
    <location>
        <begin position="37"/>
        <end position="56"/>
    </location>
</feature>
<dbReference type="KEGG" id="scy:SCATT_10550"/>
<feature type="transmembrane region" description="Helical" evidence="1">
    <location>
        <begin position="76"/>
        <end position="105"/>
    </location>
</feature>
<sequence>MTAVATTDRPAATGRTRGGTGVVYLWELEKLCAQWRIRAVTAICLLAPFVFTLALNTQDTVPSDTLFGRWVHDTGFAVPLVVLGFAGQWAFPVLTCLVAGDIFAAEDHHGTWKTILTRSLGRGRLFAGKVLAAATFTVVVVALAGVSSLAAGVLLVGREPLVVLDGTRLGPGHAAALVVLAWLTALPPALGFTALGVLCSVATRHTAAGIGVPVLAGLVMQLLAYVGGGPVLAGVRHALLTTPFDAWHGLARAAPYHGPLIEGALVSAGYLVVCLAVAGALFRRRDFTKG</sequence>
<dbReference type="EMBL" id="CP003219">
    <property type="protein sequence ID" value="AEW93426.1"/>
    <property type="molecule type" value="Genomic_DNA"/>
</dbReference>
<dbReference type="PATRIC" id="fig|1003195.11.peg.2642"/>
<keyword evidence="1" id="KW-0472">Membrane</keyword>
<protein>
    <recommendedName>
        <fullName evidence="4">ABC transporter permease</fullName>
    </recommendedName>
</protein>
<dbReference type="eggNOG" id="COG1277">
    <property type="taxonomic scope" value="Bacteria"/>
</dbReference>
<keyword evidence="3" id="KW-1185">Reference proteome</keyword>
<accession>F8JXT6</accession>
<feature type="transmembrane region" description="Helical" evidence="1">
    <location>
        <begin position="206"/>
        <end position="226"/>
    </location>
</feature>
<evidence type="ECO:0008006" key="4">
    <source>
        <dbReference type="Google" id="ProtNLM"/>
    </source>
</evidence>
<dbReference type="PANTHER" id="PTHR37305:SF1">
    <property type="entry name" value="MEMBRANE PROTEIN"/>
    <property type="match status" value="1"/>
</dbReference>
<keyword evidence="1" id="KW-0812">Transmembrane</keyword>
<evidence type="ECO:0000313" key="2">
    <source>
        <dbReference type="EMBL" id="AEW93426.1"/>
    </source>
</evidence>
<feature type="transmembrane region" description="Helical" evidence="1">
    <location>
        <begin position="126"/>
        <end position="154"/>
    </location>
</feature>
<keyword evidence="1" id="KW-1133">Transmembrane helix</keyword>
<gene>
    <name evidence="2" type="ordered locus">SCATT_10550</name>
</gene>
<proteinExistence type="predicted"/>
<reference evidence="3" key="1">
    <citation type="submission" date="2011-12" db="EMBL/GenBank/DDBJ databases">
        <title>Complete genome sequence of Streptomyces cattleya strain DSM 46488.</title>
        <authorList>
            <person name="Ou H.-Y."/>
            <person name="Li P."/>
            <person name="Zhao C."/>
            <person name="O'Hagan D."/>
            <person name="Deng Z."/>
        </authorList>
    </citation>
    <scope>NUCLEOTIDE SEQUENCE [LARGE SCALE GENOMIC DNA]</scope>
    <source>
        <strain evidence="3">ATCC 35852 / DSM 46488 / JCM 4925 / NBRC 14057 / NRRL 8057</strain>
    </source>
</reference>
<feature type="transmembrane region" description="Helical" evidence="1">
    <location>
        <begin position="264"/>
        <end position="282"/>
    </location>
</feature>
<evidence type="ECO:0000256" key="1">
    <source>
        <dbReference type="SAM" id="Phobius"/>
    </source>
</evidence>
<dbReference type="Proteomes" id="UP000007842">
    <property type="component" value="Chromosome"/>
</dbReference>
<dbReference type="Pfam" id="PF12679">
    <property type="entry name" value="ABC2_membrane_2"/>
    <property type="match status" value="1"/>
</dbReference>
<dbReference type="RefSeq" id="WP_014141817.1">
    <property type="nucleotide sequence ID" value="NC_016111.1"/>
</dbReference>
<dbReference type="OrthoDB" id="5242366at2"/>
<dbReference type="HOGENOM" id="CLU_955911_0_0_11"/>
<evidence type="ECO:0000313" key="3">
    <source>
        <dbReference type="Proteomes" id="UP000007842"/>
    </source>
</evidence>
<name>F8JXT6_STREN</name>
<dbReference type="AlphaFoldDB" id="F8JXT6"/>
<feature type="transmembrane region" description="Helical" evidence="1">
    <location>
        <begin position="174"/>
        <end position="199"/>
    </location>
</feature>
<dbReference type="STRING" id="1003195.SCATT_10550"/>
<dbReference type="KEGG" id="sct:SCAT_1059"/>
<dbReference type="PANTHER" id="PTHR37305">
    <property type="entry name" value="INTEGRAL MEMBRANE PROTEIN-RELATED"/>
    <property type="match status" value="1"/>
</dbReference>